<dbReference type="EMBL" id="CP072748">
    <property type="protein sequence ID" value="QTX09925.1"/>
    <property type="molecule type" value="Genomic_DNA"/>
</dbReference>
<protein>
    <submittedName>
        <fullName evidence="3">Uncharacterized protein</fullName>
    </submittedName>
</protein>
<sequence>MTYPNSPFTLNDGSNNNQDDKQVSNKKPKGVKKTYLDITKALLINDFNLSKLSIEEYCTQEDKPSAATLRKWLKANKPECPECNSLKLEVVALKAKLSVYERNS</sequence>
<keyword evidence="4" id="KW-1185">Reference proteome</keyword>
<evidence type="ECO:0000256" key="1">
    <source>
        <dbReference type="SAM" id="MobiDB-lite"/>
    </source>
</evidence>
<accession>A0A8B0SGF8</accession>
<dbReference type="Proteomes" id="UP000664466">
    <property type="component" value="Unassembled WGS sequence"/>
</dbReference>
<feature type="region of interest" description="Disordered" evidence="1">
    <location>
        <begin position="1"/>
        <end position="29"/>
    </location>
</feature>
<reference evidence="3" key="2">
    <citation type="submission" date="2021-04" db="EMBL/GenBank/DDBJ databases">
        <title>Complete Genome and methylome analysis of Thiothrix fructosivorans ATCC 49748.</title>
        <authorList>
            <person name="Fomenkov A."/>
            <person name="Sun L."/>
            <person name="Vincze T."/>
            <person name="Grabovich M.Y."/>
            <person name="Roberts R.J."/>
        </authorList>
    </citation>
    <scope>NUCLEOTIDE SEQUENCE</scope>
    <source>
        <strain evidence="3">ATCC 49748</strain>
    </source>
</reference>
<dbReference type="EMBL" id="JAFMPM010000008">
    <property type="protein sequence ID" value="MBO0615133.1"/>
    <property type="molecule type" value="Genomic_DNA"/>
</dbReference>
<name>A0A8B0SGF8_9GAMM</name>
<dbReference type="AlphaFoldDB" id="A0A8B0SGF8"/>
<feature type="compositionally biased region" description="Polar residues" evidence="1">
    <location>
        <begin position="1"/>
        <end position="17"/>
    </location>
</feature>
<proteinExistence type="predicted"/>
<gene>
    <name evidence="3" type="ORF">J1836_015125</name>
    <name evidence="2" type="ORF">J1836_19735</name>
</gene>
<evidence type="ECO:0000313" key="2">
    <source>
        <dbReference type="EMBL" id="MBO0615133.1"/>
    </source>
</evidence>
<reference evidence="2 4" key="1">
    <citation type="submission" date="2021-03" db="EMBL/GenBank/DDBJ databases">
        <title>Draft genome and methylome analysis of Thiotrix fructosivoruns ATCC 49748.</title>
        <authorList>
            <person name="Fomenkov A."/>
            <person name="Grabovich M.Y."/>
            <person name="Roberts R.J."/>
        </authorList>
    </citation>
    <scope>NUCLEOTIDE SEQUENCE [LARGE SCALE GENOMIC DNA]</scope>
    <source>
        <strain evidence="2 4">ATCC 49748</strain>
    </source>
</reference>
<evidence type="ECO:0000313" key="3">
    <source>
        <dbReference type="EMBL" id="QTX09925.1"/>
    </source>
</evidence>
<dbReference type="RefSeq" id="WP_207252862.1">
    <property type="nucleotide sequence ID" value="NZ_JAFMPM010000008.1"/>
</dbReference>
<evidence type="ECO:0000313" key="4">
    <source>
        <dbReference type="Proteomes" id="UP000664466"/>
    </source>
</evidence>
<organism evidence="3">
    <name type="scientific">Thiothrix fructosivorans</name>
    <dbReference type="NCBI Taxonomy" id="111770"/>
    <lineage>
        <taxon>Bacteria</taxon>
        <taxon>Pseudomonadati</taxon>
        <taxon>Pseudomonadota</taxon>
        <taxon>Gammaproteobacteria</taxon>
        <taxon>Thiotrichales</taxon>
        <taxon>Thiotrichaceae</taxon>
        <taxon>Thiothrix</taxon>
    </lineage>
</organism>